<dbReference type="AlphaFoldDB" id="T2KLL3"/>
<dbReference type="PATRIC" id="fig|1347342.6.peg.1600"/>
<name>T2KLL3_FORAG</name>
<protein>
    <submittedName>
        <fullName evidence="1">Uncharacterized protein</fullName>
    </submittedName>
</protein>
<evidence type="ECO:0000313" key="1">
    <source>
        <dbReference type="EMBL" id="CDF79306.1"/>
    </source>
</evidence>
<proteinExistence type="predicted"/>
<dbReference type="EMBL" id="HG315671">
    <property type="protein sequence ID" value="CDF79306.1"/>
    <property type="molecule type" value="Genomic_DNA"/>
</dbReference>
<gene>
    <name evidence="1" type="ORF">BN863_15940</name>
</gene>
<evidence type="ECO:0000313" key="2">
    <source>
        <dbReference type="Proteomes" id="UP000016160"/>
    </source>
</evidence>
<organism evidence="1 2">
    <name type="scientific">Formosa agariphila (strain DSM 15362 / KCTC 12365 / LMG 23005 / KMM 3901 / M-2Alg 35-1)</name>
    <dbReference type="NCBI Taxonomy" id="1347342"/>
    <lineage>
        <taxon>Bacteria</taxon>
        <taxon>Pseudomonadati</taxon>
        <taxon>Bacteroidota</taxon>
        <taxon>Flavobacteriia</taxon>
        <taxon>Flavobacteriales</taxon>
        <taxon>Flavobacteriaceae</taxon>
        <taxon>Formosa</taxon>
    </lineage>
</organism>
<dbReference type="Proteomes" id="UP000016160">
    <property type="component" value="Chromosome"/>
</dbReference>
<keyword evidence="2" id="KW-1185">Reference proteome</keyword>
<dbReference type="HOGENOM" id="CLU_2245986_0_0_10"/>
<accession>T2KLL3</accession>
<reference evidence="1 2" key="1">
    <citation type="journal article" date="2013" name="Appl. Environ. Microbiol.">
        <title>The genome of the alga-associated marine flavobacterium Formosa agariphila KMM 3901T reveals a broad potential for degradation of algal polysaccharides.</title>
        <authorList>
            <person name="Mann A.J."/>
            <person name="Hahnke R.L."/>
            <person name="Huang S."/>
            <person name="Werner J."/>
            <person name="Xing P."/>
            <person name="Barbeyron T."/>
            <person name="Huettel B."/>
            <person name="Stueber K."/>
            <person name="Reinhardt R."/>
            <person name="Harder J."/>
            <person name="Gloeckner F.O."/>
            <person name="Amann R.I."/>
            <person name="Teeling H."/>
        </authorList>
    </citation>
    <scope>NUCLEOTIDE SEQUENCE [LARGE SCALE GENOMIC DNA]</scope>
    <source>
        <strain evidence="2">DSM 15362 / KCTC 12365 / LMG 23005 / KMM 3901</strain>
    </source>
</reference>
<sequence>MLVGLEPLVHRVKEQEDNVIIANEQGREVLIDVGNMASMITSAGVDVPNLFNEQATNLSMLNNSRFKNIIAIYIAETEVSINENYPALEKHLNVLNTMLDEELD</sequence>